<proteinExistence type="predicted"/>
<evidence type="ECO:0000313" key="2">
    <source>
        <dbReference type="EMBL" id="EAN89118.1"/>
    </source>
</evidence>
<dbReference type="SMR" id="Q4D9B6"/>
<dbReference type="PaxDb" id="353153-Q4D9B6"/>
<keyword evidence="1" id="KW-1133">Transmembrane helix</keyword>
<dbReference type="Proteomes" id="UP000002296">
    <property type="component" value="Unassembled WGS sequence"/>
</dbReference>
<dbReference type="GeneID" id="3541862"/>
<reference evidence="2 3" key="1">
    <citation type="journal article" date="2005" name="Science">
        <title>The genome sequence of Trypanosoma cruzi, etiologic agent of Chagas disease.</title>
        <authorList>
            <person name="El-Sayed N.M."/>
            <person name="Myler P.J."/>
            <person name="Bartholomeu D.C."/>
            <person name="Nilsson D."/>
            <person name="Aggarwal G."/>
            <person name="Tran A.N."/>
            <person name="Ghedin E."/>
            <person name="Worthey E.A."/>
            <person name="Delcher A.L."/>
            <person name="Blandin G."/>
            <person name="Westenberger S.J."/>
            <person name="Caler E."/>
            <person name="Cerqueira G.C."/>
            <person name="Branche C."/>
            <person name="Haas B."/>
            <person name="Anupama A."/>
            <person name="Arner E."/>
            <person name="Aslund L."/>
            <person name="Attipoe P."/>
            <person name="Bontempi E."/>
            <person name="Bringaud F."/>
            <person name="Burton P."/>
            <person name="Cadag E."/>
            <person name="Campbell D.A."/>
            <person name="Carrington M."/>
            <person name="Crabtree J."/>
            <person name="Darban H."/>
            <person name="da Silveira J.F."/>
            <person name="de Jong P."/>
            <person name="Edwards K."/>
            <person name="Englund P.T."/>
            <person name="Fazelina G."/>
            <person name="Feldblyum T."/>
            <person name="Ferella M."/>
            <person name="Frasch A.C."/>
            <person name="Gull K."/>
            <person name="Horn D."/>
            <person name="Hou L."/>
            <person name="Huang Y."/>
            <person name="Kindlund E."/>
            <person name="Klingbeil M."/>
            <person name="Kluge S."/>
            <person name="Koo H."/>
            <person name="Lacerda D."/>
            <person name="Levin M.J."/>
            <person name="Lorenzi H."/>
            <person name="Louie T."/>
            <person name="Machado C.R."/>
            <person name="McCulloch R."/>
            <person name="McKenna A."/>
            <person name="Mizuno Y."/>
            <person name="Mottram J.C."/>
            <person name="Nelson S."/>
            <person name="Ochaya S."/>
            <person name="Osoegawa K."/>
            <person name="Pai G."/>
            <person name="Parsons M."/>
            <person name="Pentony M."/>
            <person name="Pettersson U."/>
            <person name="Pop M."/>
            <person name="Ramirez J.L."/>
            <person name="Rinta J."/>
            <person name="Robertson L."/>
            <person name="Salzberg S.L."/>
            <person name="Sanchez D.O."/>
            <person name="Seyler A."/>
            <person name="Sharma R."/>
            <person name="Shetty J."/>
            <person name="Simpson A.J."/>
            <person name="Sisk E."/>
            <person name="Tammi M.T."/>
            <person name="Tarleton R."/>
            <person name="Teixeira S."/>
            <person name="Van Aken S."/>
            <person name="Vogt C."/>
            <person name="Ward P.N."/>
            <person name="Wickstead B."/>
            <person name="Wortman J."/>
            <person name="White O."/>
            <person name="Fraser C.M."/>
            <person name="Stuart K.D."/>
            <person name="Andersson B."/>
        </authorList>
    </citation>
    <scope>NUCLEOTIDE SEQUENCE [LARGE SCALE GENOMIC DNA]</scope>
    <source>
        <strain evidence="2 3">CL Brener</strain>
    </source>
</reference>
<evidence type="ECO:0000256" key="1">
    <source>
        <dbReference type="SAM" id="Phobius"/>
    </source>
</evidence>
<keyword evidence="3" id="KW-1185">Reference proteome</keyword>
<comment type="caution">
    <text evidence="2">The sequence shown here is derived from an EMBL/GenBank/DDBJ whole genome shotgun (WGS) entry which is preliminary data.</text>
</comment>
<dbReference type="EMBL" id="AAHK01000783">
    <property type="protein sequence ID" value="EAN89118.1"/>
    <property type="molecule type" value="Genomic_DNA"/>
</dbReference>
<dbReference type="KEGG" id="tcr:510323.60"/>
<keyword evidence="1" id="KW-0812">Transmembrane</keyword>
<sequence>MRGKIYGDLPFFFFFLYLFVYLLFWRVCVSFLFTSSICMAKELTTLQVVLSASVCIMVALVGILLCCRGRRQDHPSTTMSCYKPLLFYRSSSHVARKCGDRGPSFMPLSPSDKCRISEWLLEVQRAIDNSGNSLAVPGLSDPRNPTVVDSLAMMATVQFCSDTSEKIIMESSASEYATYSPRVSAVEGSTEPLTFHLDPLIR</sequence>
<gene>
    <name evidence="2" type="ORF">Tc00.1047053510323.60</name>
</gene>
<dbReference type="RefSeq" id="XP_810969.1">
    <property type="nucleotide sequence ID" value="XM_805876.1"/>
</dbReference>
<accession>Q4D9B6</accession>
<protein>
    <submittedName>
        <fullName evidence="2">Uncharacterized protein</fullName>
    </submittedName>
</protein>
<dbReference type="InParanoid" id="Q4D9B6"/>
<feature type="transmembrane region" description="Helical" evidence="1">
    <location>
        <begin position="45"/>
        <end position="67"/>
    </location>
</feature>
<name>Q4D9B6_TRYCC</name>
<organism evidence="2 3">
    <name type="scientific">Trypanosoma cruzi (strain CL Brener)</name>
    <dbReference type="NCBI Taxonomy" id="353153"/>
    <lineage>
        <taxon>Eukaryota</taxon>
        <taxon>Discoba</taxon>
        <taxon>Euglenozoa</taxon>
        <taxon>Kinetoplastea</taxon>
        <taxon>Metakinetoplastina</taxon>
        <taxon>Trypanosomatida</taxon>
        <taxon>Trypanosomatidae</taxon>
        <taxon>Trypanosoma</taxon>
        <taxon>Schizotrypanum</taxon>
    </lineage>
</organism>
<feature type="transmembrane region" description="Helical" evidence="1">
    <location>
        <begin position="12"/>
        <end position="33"/>
    </location>
</feature>
<keyword evidence="1" id="KW-0472">Membrane</keyword>
<dbReference type="OMA" id="TASTHFH"/>
<evidence type="ECO:0000313" key="3">
    <source>
        <dbReference type="Proteomes" id="UP000002296"/>
    </source>
</evidence>
<dbReference type="AlphaFoldDB" id="Q4D9B6"/>